<evidence type="ECO:0000313" key="4">
    <source>
        <dbReference type="EMBL" id="ACP45552.1"/>
    </source>
</evidence>
<feature type="compositionally biased region" description="Low complexity" evidence="2">
    <location>
        <begin position="87"/>
        <end position="99"/>
    </location>
</feature>
<sequence length="687" mass="77484">MFPKDYRKRFERKGDNSKTKSDREKSNVINKQSSAEKRSVRSEKSEQSEQTSVDNQLLTNKKLQSNREKHKSSTQSSTEKSGKSGKSGKNVPEIPEIPETPVDNSVDDSNKSQSNEKFITREIVESEDGRYKVKIDVSRIGEEEKIEGDKVVRRAKLKFEIWYRDVVKACVDNCSEAIAEVAKATDYKVSKKAIKAKLAELREEYGKVEEVPLVDYVRKKYADRLAELEKDPFAWILSHTKEIVGHERLKSLTLLSVISSRMKRVMGISRIHINIVGLTGAGKSSVVKSVLKFVDDNMKFDATRFTQKALGYIDIDSFDGKVVFLEQIDNQNVTYLREAMSEEKICTYVTEKVATEGGGEKHVSTKKCIDGQPAFITTSVSDRVDLEREQIANRMLNVYFKYTYSRDIVKSILERAEREVSDVDKMVFTAYLLTRPEMADVTPVESEIIAFIDKLAEMTRAPVNRTVEILRNLVRAVAIARGKTKADIDDFNFVMENFQLDILYNGLGLTERDVEFIEALPDEGGLKTSEVADALKLSKQYALNVLKNLERKGVVEDDKADGKTFTWYLTALGRKIKALVNNIDKDVIEVRDDKGELVGVADAKFRDDANAGNGGKNAVPGDDGNTVQRSDGENNRIIEAYKFLKEHGPISTAELTEIFDDDIIEMLKAKDLVTFNIIDGVEYVNAK</sequence>
<feature type="compositionally biased region" description="Polar residues" evidence="2">
    <location>
        <begin position="48"/>
        <end position="63"/>
    </location>
</feature>
<dbReference type="RefSeq" id="WP_012716141.1">
    <property type="nucleotide sequence ID" value="NC_012622.1"/>
</dbReference>
<feature type="coiled-coil region" evidence="1">
    <location>
        <begin position="184"/>
        <end position="211"/>
    </location>
</feature>
<dbReference type="InterPro" id="IPR002831">
    <property type="entry name" value="Tscrpt_reg_TrmB_N"/>
</dbReference>
<feature type="compositionally biased region" description="Basic and acidic residues" evidence="2">
    <location>
        <begin position="34"/>
        <end position="47"/>
    </location>
</feature>
<dbReference type="GeneID" id="7807512"/>
<evidence type="ECO:0000313" key="5">
    <source>
        <dbReference type="Proteomes" id="UP000002308"/>
    </source>
</evidence>
<accession>C3NE13</accession>
<feature type="domain" description="Transcription regulator TrmB N-terminal" evidence="3">
    <location>
        <begin position="506"/>
        <end position="561"/>
    </location>
</feature>
<keyword evidence="1" id="KW-0175">Coiled coil</keyword>
<dbReference type="InterPro" id="IPR027417">
    <property type="entry name" value="P-loop_NTPase"/>
</dbReference>
<dbReference type="InterPro" id="IPR036388">
    <property type="entry name" value="WH-like_DNA-bd_sf"/>
</dbReference>
<proteinExistence type="predicted"/>
<dbReference type="AlphaFoldDB" id="C3NE13"/>
<dbReference type="HOGENOM" id="CLU_423700_0_0_2"/>
<organism evidence="4 5">
    <name type="scientific">Saccharolobus islandicus (strain Y.G.57.14 / Yellowstone #1)</name>
    <name type="common">Sulfolobus islandicus</name>
    <dbReference type="NCBI Taxonomy" id="439386"/>
    <lineage>
        <taxon>Archaea</taxon>
        <taxon>Thermoproteota</taxon>
        <taxon>Thermoprotei</taxon>
        <taxon>Sulfolobales</taxon>
        <taxon>Sulfolobaceae</taxon>
        <taxon>Saccharolobus</taxon>
    </lineage>
</organism>
<dbReference type="Pfam" id="PF01978">
    <property type="entry name" value="TrmB"/>
    <property type="match status" value="1"/>
</dbReference>
<dbReference type="Gene3D" id="1.10.10.10">
    <property type="entry name" value="Winged helix-like DNA-binding domain superfamily/Winged helix DNA-binding domain"/>
    <property type="match status" value="1"/>
</dbReference>
<dbReference type="EMBL" id="CP001403">
    <property type="protein sequence ID" value="ACP45552.1"/>
    <property type="molecule type" value="Genomic_DNA"/>
</dbReference>
<dbReference type="SUPFAM" id="SSF46785">
    <property type="entry name" value="Winged helix' DNA-binding domain"/>
    <property type="match status" value="1"/>
</dbReference>
<dbReference type="KEGG" id="siy:YG5714_1286"/>
<protein>
    <submittedName>
        <fullName evidence="4">Transcriptional regulator, TrmB</fullName>
    </submittedName>
</protein>
<gene>
    <name evidence="4" type="ordered locus">YG5714_1286</name>
</gene>
<feature type="region of interest" description="Disordered" evidence="2">
    <location>
        <begin position="611"/>
        <end position="631"/>
    </location>
</feature>
<dbReference type="InterPro" id="IPR036390">
    <property type="entry name" value="WH_DNA-bd_sf"/>
</dbReference>
<dbReference type="SUPFAM" id="SSF52540">
    <property type="entry name" value="P-loop containing nucleoside triphosphate hydrolases"/>
    <property type="match status" value="1"/>
</dbReference>
<evidence type="ECO:0000256" key="2">
    <source>
        <dbReference type="SAM" id="MobiDB-lite"/>
    </source>
</evidence>
<dbReference type="Proteomes" id="UP000002308">
    <property type="component" value="Chromosome"/>
</dbReference>
<evidence type="ECO:0000256" key="1">
    <source>
        <dbReference type="SAM" id="Coils"/>
    </source>
</evidence>
<evidence type="ECO:0000259" key="3">
    <source>
        <dbReference type="Pfam" id="PF01978"/>
    </source>
</evidence>
<reference evidence="4 5" key="1">
    <citation type="journal article" date="2009" name="Proc. Natl. Acad. Sci. U.S.A.">
        <title>Biogeography of the Sulfolobus islandicus pan-genome.</title>
        <authorList>
            <person name="Reno M.L."/>
            <person name="Held N.L."/>
            <person name="Fields C.J."/>
            <person name="Burke P.V."/>
            <person name="Whitaker R.J."/>
        </authorList>
    </citation>
    <scope>NUCLEOTIDE SEQUENCE [LARGE SCALE GENOMIC DNA]</scope>
    <source>
        <strain evidence="5">Y.G.57.14 / Yellowstone #1</strain>
    </source>
</reference>
<name>C3NE13_SACI7</name>
<feature type="compositionally biased region" description="Basic and acidic residues" evidence="2">
    <location>
        <begin position="12"/>
        <end position="26"/>
    </location>
</feature>
<feature type="region of interest" description="Disordered" evidence="2">
    <location>
        <begin position="1"/>
        <end position="121"/>
    </location>
</feature>
<feature type="compositionally biased region" description="Basic residues" evidence="2">
    <location>
        <begin position="1"/>
        <end position="11"/>
    </location>
</feature>